<dbReference type="Proteomes" id="UP000076502">
    <property type="component" value="Unassembled WGS sequence"/>
</dbReference>
<evidence type="ECO:0000256" key="8">
    <source>
        <dbReference type="ARBA" id="ARBA00023136"/>
    </source>
</evidence>
<evidence type="ECO:0000313" key="14">
    <source>
        <dbReference type="Proteomes" id="UP000076502"/>
    </source>
</evidence>
<gene>
    <name evidence="13" type="ORF">WN55_08187</name>
</gene>
<dbReference type="GO" id="GO:0005811">
    <property type="term" value="C:lipid droplet"/>
    <property type="evidence" value="ECO:0007669"/>
    <property type="project" value="TreeGrafter"/>
</dbReference>
<keyword evidence="14" id="KW-1185">Reference proteome</keyword>
<dbReference type="OrthoDB" id="5840532at2759"/>
<dbReference type="EMBL" id="KQ434819">
    <property type="protein sequence ID" value="KZC06950.1"/>
    <property type="molecule type" value="Genomic_DNA"/>
</dbReference>
<accession>A0A154P749</accession>
<proteinExistence type="inferred from homology"/>
<dbReference type="STRING" id="178035.A0A154P749"/>
<keyword evidence="8" id="KW-0472">Membrane</keyword>
<keyword evidence="5" id="KW-1133">Transmembrane helix</keyword>
<evidence type="ECO:0000256" key="6">
    <source>
        <dbReference type="ARBA" id="ARBA00023002"/>
    </source>
</evidence>
<comment type="function">
    <text evidence="9">Catalyzes the reduction of all-trans-retinal to all-trans-retinol in the presence of NADPH.</text>
</comment>
<evidence type="ECO:0000256" key="4">
    <source>
        <dbReference type="ARBA" id="ARBA00022857"/>
    </source>
</evidence>
<keyword evidence="7" id="KW-0443">Lipid metabolism</keyword>
<dbReference type="InterPro" id="IPR036291">
    <property type="entry name" value="NAD(P)-bd_dom_sf"/>
</dbReference>
<organism evidence="13 14">
    <name type="scientific">Dufourea novaeangliae</name>
    <name type="common">Sweat bee</name>
    <dbReference type="NCBI Taxonomy" id="178035"/>
    <lineage>
        <taxon>Eukaryota</taxon>
        <taxon>Metazoa</taxon>
        <taxon>Ecdysozoa</taxon>
        <taxon>Arthropoda</taxon>
        <taxon>Hexapoda</taxon>
        <taxon>Insecta</taxon>
        <taxon>Pterygota</taxon>
        <taxon>Neoptera</taxon>
        <taxon>Endopterygota</taxon>
        <taxon>Hymenoptera</taxon>
        <taxon>Apocrita</taxon>
        <taxon>Aculeata</taxon>
        <taxon>Apoidea</taxon>
        <taxon>Anthophila</taxon>
        <taxon>Halictidae</taxon>
        <taxon>Rophitinae</taxon>
        <taxon>Dufourea</taxon>
    </lineage>
</organism>
<dbReference type="Pfam" id="PF00106">
    <property type="entry name" value="adh_short"/>
    <property type="match status" value="1"/>
</dbReference>
<dbReference type="SUPFAM" id="SSF51735">
    <property type="entry name" value="NAD(P)-binding Rossmann-fold domains"/>
    <property type="match status" value="1"/>
</dbReference>
<evidence type="ECO:0000256" key="9">
    <source>
        <dbReference type="ARBA" id="ARBA00059620"/>
    </source>
</evidence>
<dbReference type="AlphaFoldDB" id="A0A154P749"/>
<dbReference type="Gene3D" id="3.40.50.720">
    <property type="entry name" value="NAD(P)-binding Rossmann-like Domain"/>
    <property type="match status" value="1"/>
</dbReference>
<dbReference type="PRINTS" id="PR00080">
    <property type="entry name" value="SDRFAMILY"/>
</dbReference>
<dbReference type="PANTHER" id="PTHR24322:SF736">
    <property type="entry name" value="RETINOL DEHYDROGENASE 10"/>
    <property type="match status" value="1"/>
</dbReference>
<dbReference type="GO" id="GO:0052650">
    <property type="term" value="F:all-trans-retinol dehydrogenase (NADP+) activity"/>
    <property type="evidence" value="ECO:0007669"/>
    <property type="project" value="UniProtKB-ARBA"/>
</dbReference>
<sequence length="218" mass="24127">MGGTKAHGYKCDVSNREEVLKVADMVRAEVGDVTILVNNAGIMPCRTFLDHTQEDIKRIFDINVMAHFWTLQAFLPSMIQRNHGHVVALSSMAGLLGLTNLVPYCASKFAVRGLMESLNEEIRAMTKDKSSNIKFTTIYPYMVDTGLCKKPKIRFPGVMSMVSPKEAVAEIVSAQRRNIKETSIPACWAYVNTFLRCVPVKGMASVTDFLDSGVEADS</sequence>
<keyword evidence="4" id="KW-0521">NADP</keyword>
<dbReference type="PANTHER" id="PTHR24322">
    <property type="entry name" value="PKSB"/>
    <property type="match status" value="1"/>
</dbReference>
<protein>
    <recommendedName>
        <fullName evidence="10">Short-chain dehydrogenase/reductase 3</fullName>
    </recommendedName>
    <alternativeName>
        <fullName evidence="11">Retinal short-chain dehydrogenase/reductase 1</fullName>
    </alternativeName>
</protein>
<dbReference type="FunFam" id="3.40.50.720:FF:000131">
    <property type="entry name" value="Short-chain dehydrogenase/reductase 3"/>
    <property type="match status" value="1"/>
</dbReference>
<evidence type="ECO:0000256" key="3">
    <source>
        <dbReference type="ARBA" id="ARBA00022692"/>
    </source>
</evidence>
<evidence type="ECO:0000313" key="13">
    <source>
        <dbReference type="EMBL" id="KZC06950.1"/>
    </source>
</evidence>
<evidence type="ECO:0000256" key="10">
    <source>
        <dbReference type="ARBA" id="ARBA00068717"/>
    </source>
</evidence>
<keyword evidence="3" id="KW-0812">Transmembrane</keyword>
<evidence type="ECO:0000256" key="2">
    <source>
        <dbReference type="ARBA" id="ARBA00006484"/>
    </source>
</evidence>
<keyword evidence="6" id="KW-0560">Oxidoreductase</keyword>
<evidence type="ECO:0000256" key="7">
    <source>
        <dbReference type="ARBA" id="ARBA00023098"/>
    </source>
</evidence>
<comment type="similarity">
    <text evidence="2 12">Belongs to the short-chain dehydrogenases/reductases (SDR) family.</text>
</comment>
<evidence type="ECO:0000256" key="5">
    <source>
        <dbReference type="ARBA" id="ARBA00022989"/>
    </source>
</evidence>
<dbReference type="PRINTS" id="PR00081">
    <property type="entry name" value="GDHRDH"/>
</dbReference>
<evidence type="ECO:0000256" key="11">
    <source>
        <dbReference type="ARBA" id="ARBA00082544"/>
    </source>
</evidence>
<dbReference type="InterPro" id="IPR002347">
    <property type="entry name" value="SDR_fam"/>
</dbReference>
<evidence type="ECO:0000256" key="1">
    <source>
        <dbReference type="ARBA" id="ARBA00004141"/>
    </source>
</evidence>
<reference evidence="13 14" key="1">
    <citation type="submission" date="2015-07" db="EMBL/GenBank/DDBJ databases">
        <title>The genome of Dufourea novaeangliae.</title>
        <authorList>
            <person name="Pan H."/>
            <person name="Kapheim K."/>
        </authorList>
    </citation>
    <scope>NUCLEOTIDE SEQUENCE [LARGE SCALE GENOMIC DNA]</scope>
    <source>
        <strain evidence="13">0120121106</strain>
        <tissue evidence="13">Whole body</tissue>
    </source>
</reference>
<dbReference type="GO" id="GO:0016020">
    <property type="term" value="C:membrane"/>
    <property type="evidence" value="ECO:0007669"/>
    <property type="project" value="UniProtKB-SubCell"/>
</dbReference>
<name>A0A154P749_DUFNO</name>
<comment type="subcellular location">
    <subcellularLocation>
        <location evidence="1">Membrane</location>
        <topology evidence="1">Multi-pass membrane protein</topology>
    </subcellularLocation>
</comment>
<evidence type="ECO:0000256" key="12">
    <source>
        <dbReference type="RuleBase" id="RU000363"/>
    </source>
</evidence>